<dbReference type="PROSITE" id="PS00105">
    <property type="entry name" value="AA_TRANSFER_CLASS_1"/>
    <property type="match status" value="1"/>
</dbReference>
<dbReference type="InterPro" id="IPR050478">
    <property type="entry name" value="Ethylene_sulfur-biosynth"/>
</dbReference>
<dbReference type="InterPro" id="IPR022518">
    <property type="entry name" value="Aspartate_4-decarboxylase"/>
</dbReference>
<dbReference type="PANTHER" id="PTHR43795">
    <property type="entry name" value="BIFUNCTIONAL ASPARTATE AMINOTRANSFERASE AND GLUTAMATE/ASPARTATE-PREPHENATE AMINOTRANSFERASE-RELATED"/>
    <property type="match status" value="1"/>
</dbReference>
<dbReference type="InterPro" id="IPR015421">
    <property type="entry name" value="PyrdxlP-dep_Trfase_major"/>
</dbReference>
<dbReference type="SUPFAM" id="SSF53383">
    <property type="entry name" value="PLP-dependent transferases"/>
    <property type="match status" value="1"/>
</dbReference>
<keyword evidence="1" id="KW-0663">Pyridoxal phosphate</keyword>
<protein>
    <recommendedName>
        <fullName evidence="2">Aminotransferase</fullName>
        <ecNumber evidence="2">2.6.1.-</ecNumber>
    </recommendedName>
</protein>
<keyword evidence="4" id="KW-0456">Lyase</keyword>
<dbReference type="InterPro" id="IPR004839">
    <property type="entry name" value="Aminotransferase_I/II_large"/>
</dbReference>
<comment type="caution">
    <text evidence="4">The sequence shown here is derived from an EMBL/GenBank/DDBJ whole genome shotgun (WGS) entry which is preliminary data.</text>
</comment>
<feature type="domain" description="Aminotransferase class I/classII large" evidence="3">
    <location>
        <begin position="194"/>
        <end position="516"/>
    </location>
</feature>
<reference evidence="4 5" key="1">
    <citation type="submission" date="2020-08" db="EMBL/GenBank/DDBJ databases">
        <authorList>
            <person name="Liu C."/>
            <person name="Sun Q."/>
        </authorList>
    </citation>
    <scope>NUCLEOTIDE SEQUENCE [LARGE SCALE GENOMIC DNA]</scope>
    <source>
        <strain evidence="4 5">NSJ-45</strain>
    </source>
</reference>
<evidence type="ECO:0000313" key="4">
    <source>
        <dbReference type="EMBL" id="MBC6002466.1"/>
    </source>
</evidence>
<proteinExistence type="inferred from homology"/>
<accession>A0ABR7K0F4</accession>
<organism evidence="4 5">
    <name type="scientific">Paeniclostridium hominis</name>
    <dbReference type="NCBI Taxonomy" id="2764329"/>
    <lineage>
        <taxon>Bacteria</taxon>
        <taxon>Bacillati</taxon>
        <taxon>Bacillota</taxon>
        <taxon>Clostridia</taxon>
        <taxon>Peptostreptococcales</taxon>
        <taxon>Peptostreptococcaceae</taxon>
        <taxon>Paeniclostridium</taxon>
    </lineage>
</organism>
<dbReference type="Gene3D" id="3.40.640.10">
    <property type="entry name" value="Type I PLP-dependent aspartate aminotransferase-like (Major domain)"/>
    <property type="match status" value="1"/>
</dbReference>
<dbReference type="CDD" id="cd00609">
    <property type="entry name" value="AAT_like"/>
    <property type="match status" value="1"/>
</dbReference>
<keyword evidence="2" id="KW-0032">Aminotransferase</keyword>
<keyword evidence="2" id="KW-0808">Transferase</keyword>
<evidence type="ECO:0000256" key="1">
    <source>
        <dbReference type="ARBA" id="ARBA00022898"/>
    </source>
</evidence>
<dbReference type="InterPro" id="IPR004838">
    <property type="entry name" value="NHTrfase_class1_PyrdxlP-BS"/>
</dbReference>
<keyword evidence="5" id="KW-1185">Reference proteome</keyword>
<dbReference type="InterPro" id="IPR015424">
    <property type="entry name" value="PyrdxlP-dep_Trfase"/>
</dbReference>
<comment type="cofactor">
    <cofactor evidence="2">
        <name>pyridoxal 5'-phosphate</name>
        <dbReference type="ChEBI" id="CHEBI:597326"/>
    </cofactor>
</comment>
<evidence type="ECO:0000256" key="2">
    <source>
        <dbReference type="RuleBase" id="RU000481"/>
    </source>
</evidence>
<comment type="similarity">
    <text evidence="2">Belongs to the class-I pyridoxal-phosphate-dependent aminotransferase family.</text>
</comment>
<evidence type="ECO:0000259" key="3">
    <source>
        <dbReference type="Pfam" id="PF00155"/>
    </source>
</evidence>
<dbReference type="NCBIfam" id="TIGR03801">
    <property type="entry name" value="asp_4_decarbox"/>
    <property type="match status" value="1"/>
</dbReference>
<dbReference type="EMBL" id="JACRWD010000001">
    <property type="protein sequence ID" value="MBC6002466.1"/>
    <property type="molecule type" value="Genomic_DNA"/>
</dbReference>
<gene>
    <name evidence="4" type="primary">aspD</name>
    <name evidence="4" type="ORF">H8891_01535</name>
</gene>
<dbReference type="EC" id="2.6.1.-" evidence="2"/>
<dbReference type="Gene3D" id="3.90.1150.10">
    <property type="entry name" value="Aspartate Aminotransferase, domain 1"/>
    <property type="match status" value="1"/>
</dbReference>
<dbReference type="NCBIfam" id="NF006755">
    <property type="entry name" value="PRK09275.1"/>
    <property type="match status" value="1"/>
</dbReference>
<dbReference type="GO" id="GO:0047688">
    <property type="term" value="F:aspartate 4-decarboxylase activity"/>
    <property type="evidence" value="ECO:0007669"/>
    <property type="project" value="UniProtKB-EC"/>
</dbReference>
<dbReference type="Gene3D" id="1.10.20.110">
    <property type="match status" value="1"/>
</dbReference>
<dbReference type="Pfam" id="PF00155">
    <property type="entry name" value="Aminotran_1_2"/>
    <property type="match status" value="1"/>
</dbReference>
<dbReference type="RefSeq" id="WP_187004901.1">
    <property type="nucleotide sequence ID" value="NZ_JACRWD010000001.1"/>
</dbReference>
<dbReference type="PANTHER" id="PTHR43795:SF2">
    <property type="entry name" value="BIFUNCTIONAL ASPARTATE AMINOTRANSFERASE AND GLUTAMATE_ASPARTATE-PREPHENATE AMINOTRANSFERASE"/>
    <property type="match status" value="1"/>
</dbReference>
<sequence length="543" mass="62204">MRRYNFKEINDMYGKISPFEFKDKLIKLAKFRAMESGRRVLDAGRGNPNWTAATPREAFFTFGQFAVSETRETWNENDLAGMPRKEGIATRFYKYIYDNLNMPGAKLAKDIVDYGIEKFDFDPDSWVYELADGIIGDNYPSPDRILTHIEKIVAKYLIKEMKYDTKKGGPLSIFAVEGATAAMCYIFDSLMANELLRKGDKIAIMTPIFTPYLEIPHLPRYDFDVIHINADEVDENNHHTWQYSKKELEKLSDKSIKALFLVNPNNPASIAIDENSSNNLVDVVKNTHPDLMIISDDVYGTFVNGFKSIMASLPYNTIGAYSYSKYFGVTGWRLGTLALHHDNVFDKLINELPADLKTSVNKRYSDMSLNPDKISFMDRIVADSRLVALNHTAGLSTPQQVQMAFFSAFALIDDKDSYKKVNMSICKRRQKLLYDALDVDVKKDIHDASYYVIFDIMKWATNNYGEDFADFIKTNYKPADMLFKLANNYSIVLLSGQGFYGPEWSVRISLANLDDNSYTFIGNSIKEVLSYYVYTWKRTKINS</sequence>
<name>A0ABR7K0F4_9FIRM</name>
<evidence type="ECO:0000313" key="5">
    <source>
        <dbReference type="Proteomes" id="UP000611796"/>
    </source>
</evidence>
<dbReference type="InterPro" id="IPR015422">
    <property type="entry name" value="PyrdxlP-dep_Trfase_small"/>
</dbReference>
<dbReference type="Proteomes" id="UP000611796">
    <property type="component" value="Unassembled WGS sequence"/>
</dbReference>